<dbReference type="GO" id="GO:0004565">
    <property type="term" value="F:beta-galactosidase activity"/>
    <property type="evidence" value="ECO:0007669"/>
    <property type="project" value="UniProtKB-EC"/>
</dbReference>
<dbReference type="Gene3D" id="2.60.120.260">
    <property type="entry name" value="Galactose-binding domain-like"/>
    <property type="match status" value="1"/>
</dbReference>
<dbReference type="InterPro" id="IPR023230">
    <property type="entry name" value="Glyco_hydro_2_CS"/>
</dbReference>
<feature type="domain" description="Beta galactosidase small chain/" evidence="8">
    <location>
        <begin position="826"/>
        <end position="1111"/>
    </location>
</feature>
<dbReference type="SUPFAM" id="SSF74650">
    <property type="entry name" value="Galactose mutarotase-like"/>
    <property type="match status" value="1"/>
</dbReference>
<dbReference type="InterPro" id="IPR017853">
    <property type="entry name" value="GH"/>
</dbReference>
<dbReference type="Pfam" id="PF00703">
    <property type="entry name" value="Glyco_hydro_2"/>
    <property type="match status" value="1"/>
</dbReference>
<dbReference type="InterPro" id="IPR023232">
    <property type="entry name" value="Glyco_hydro_2_AS"/>
</dbReference>
<dbReference type="SUPFAM" id="SSF49303">
    <property type="entry name" value="beta-Galactosidase/glucuronidase domain"/>
    <property type="match status" value="2"/>
</dbReference>
<dbReference type="KEGG" id="aprc:113866018"/>
<accession>A0A8B8LL61</accession>
<sequence>MMASSSSSSLVVGPHHLTTRNGYRVWEDPSFIKWRKRDPHVTLHSHDSVEGLIPMLFASIGSLKYWYQRNKVDFLVSQSAVWNDDAVQGSLDCAAFWVKNLPFVKSLSGYWKFFLADNPDNVPSNFYESEFHDSEWKTLPVPSNWQLHGFDCPIYTNVQYPFPLDPPFVPVENPTGCYRVYFDIPKEWEGRRILLHFEAVDSAFCAWINGHPIGYSQDSRLPAEFEITDFCHPCGSDCKNVLAVQVFRWSDGSYLEDQDQWRLSGIHRDVLLLAKPEVFVTDYFFKSNLAEDFSYAEILVEVKIDNLRETAKDSVLTNYIIEASLFDSGSWYTSDGNPDLLSSNVADIKLQPSSAPLGFHGYVLVGKLQSPKLWSAEQPYLYTLVVVLKDQAGRVVECESCPVGFRKVSTAHKQLLVNGHAVVIRGVNRHEHHPQVGKANIESCMIKDLVLMKQNNINAVRNSHYPQHPRWYELCDLFGMYMIDEANIETHGFDYSMHLKHPTMEPTWATAMLDRVIGMVERDKNHTCIISWSLGNESGFGSNHFALAGWIRGRDPSRVLHYEGGGSRTPCTDIVCPMYMRVWDMVKIANDPNETRPLILCEYSHAMGNSNGNLHIYWEAIDTTFGLQGGFIWDWVDQALLKVHADGTKHWAYGGEFGDIPNDLNFCLNGLMFPDRTPHPVLHEVKYLYQPIKVTLNEGKLEIKNTHFFQTTEGLEFSWYISADGYNLGSGILSLAPIKPQSSYAVDWQSGPWYSLWASSEEEEIFLTIAVKLLNSTRWVEAGHIVSSAQVQLPARRDIVPHAINISGGTLVAETQGDTIKVSQQDIWDITFNTKTGLVESWKVKGVNVMEKGILPCFWRAPTDNDKGGGVSSYLSRWKAAGMDSLHFITESCLVQKMTENMVRISVVFNGVTEGGEGSLSNQVKSKVLFTTQMTYTIYASGDVIMECNVKPNPDLPPLPRMGIVLNVEKSLDQVTWYGRGQFECYPDRKAAAQVAVYDHNVGELHVPYIVPGESSGRADVRWATFRNKNGFGVYASKYGSSPPMQMSASYYSTSELDRATHNEELVEGDSIEIHLDHKHMGLGGDDSWSPCVHDQYLIPALPYSFSIRLCPVTPGTSGYDIYKSQLQNS</sequence>
<evidence type="ECO:0000256" key="7">
    <source>
        <dbReference type="RuleBase" id="RU361154"/>
    </source>
</evidence>
<dbReference type="SUPFAM" id="SSF51445">
    <property type="entry name" value="(Trans)glycosidases"/>
    <property type="match status" value="1"/>
</dbReference>
<dbReference type="InterPro" id="IPR006101">
    <property type="entry name" value="Glyco_hydro_2"/>
</dbReference>
<evidence type="ECO:0000313" key="10">
    <source>
        <dbReference type="RefSeq" id="XP_027356697.1"/>
    </source>
</evidence>
<reference evidence="10" key="2">
    <citation type="submission" date="2025-08" db="UniProtKB">
        <authorList>
            <consortium name="RefSeq"/>
        </authorList>
    </citation>
    <scope>IDENTIFICATION</scope>
    <source>
        <tissue evidence="10">Young leaves</tissue>
    </source>
</reference>
<evidence type="ECO:0000256" key="3">
    <source>
        <dbReference type="ARBA" id="ARBA00012756"/>
    </source>
</evidence>
<evidence type="ECO:0000256" key="2">
    <source>
        <dbReference type="ARBA" id="ARBA00007401"/>
    </source>
</evidence>
<dbReference type="InterPro" id="IPR013783">
    <property type="entry name" value="Ig-like_fold"/>
</dbReference>
<dbReference type="InterPro" id="IPR036156">
    <property type="entry name" value="Beta-gal/glucu_dom_sf"/>
</dbReference>
<comment type="similarity">
    <text evidence="2 7">Belongs to the glycosyl hydrolase 2 family.</text>
</comment>
<dbReference type="InterPro" id="IPR006102">
    <property type="entry name" value="Ig-like_GH2"/>
</dbReference>
<dbReference type="InterPro" id="IPR004199">
    <property type="entry name" value="B-gal_small/dom_5"/>
</dbReference>
<evidence type="ECO:0000313" key="9">
    <source>
        <dbReference type="Proteomes" id="UP000694853"/>
    </source>
</evidence>
<reference evidence="9" key="1">
    <citation type="journal article" date="2019" name="Toxins">
        <title>Detection of Abrin-Like and Prepropulchellin-Like Toxin Genes and Transcripts Using Whole Genome Sequencing and Full-Length Transcript Sequencing of Abrus precatorius.</title>
        <authorList>
            <person name="Hovde B.T."/>
            <person name="Daligault H.E."/>
            <person name="Hanschen E.R."/>
            <person name="Kunde Y.A."/>
            <person name="Johnson M.B."/>
            <person name="Starkenburg S.R."/>
            <person name="Johnson S.L."/>
        </authorList>
    </citation>
    <scope>NUCLEOTIDE SEQUENCE [LARGE SCALE GENOMIC DNA]</scope>
</reference>
<dbReference type="PANTHER" id="PTHR46323:SF2">
    <property type="entry name" value="BETA-GALACTOSIDASE"/>
    <property type="match status" value="1"/>
</dbReference>
<protein>
    <recommendedName>
        <fullName evidence="3">beta-galactosidase</fullName>
        <ecNumber evidence="3">3.2.1.23</ecNumber>
    </recommendedName>
    <alternativeName>
        <fullName evidence="6">Lactase</fullName>
    </alternativeName>
</protein>
<dbReference type="InterPro" id="IPR032312">
    <property type="entry name" value="LacZ_4"/>
</dbReference>
<dbReference type="InterPro" id="IPR050347">
    <property type="entry name" value="Bact_Beta-galactosidase"/>
</dbReference>
<proteinExistence type="inferred from homology"/>
<dbReference type="Pfam" id="PF02929">
    <property type="entry name" value="Bgal_small_N"/>
    <property type="match status" value="1"/>
</dbReference>
<evidence type="ECO:0000256" key="4">
    <source>
        <dbReference type="ARBA" id="ARBA00022801"/>
    </source>
</evidence>
<dbReference type="InterPro" id="IPR014718">
    <property type="entry name" value="GH-type_carb-bd"/>
</dbReference>
<dbReference type="Pfam" id="PF16353">
    <property type="entry name" value="LacZ_4"/>
    <property type="match status" value="1"/>
</dbReference>
<dbReference type="EC" id="3.2.1.23" evidence="3"/>
<dbReference type="FunFam" id="3.20.20.80:FF:000018">
    <property type="entry name" value="Beta-galactosidase"/>
    <property type="match status" value="1"/>
</dbReference>
<dbReference type="InterPro" id="IPR008979">
    <property type="entry name" value="Galactose-bd-like_sf"/>
</dbReference>
<dbReference type="FunFam" id="2.70.98.10:FF:000017">
    <property type="entry name" value="Glycoside hydrolase family 2 protein"/>
    <property type="match status" value="1"/>
</dbReference>
<dbReference type="Proteomes" id="UP000694853">
    <property type="component" value="Unplaced"/>
</dbReference>
<comment type="catalytic activity">
    <reaction evidence="1">
        <text>Hydrolysis of terminal non-reducing beta-D-galactose residues in beta-D-galactosides.</text>
        <dbReference type="EC" id="3.2.1.23"/>
    </reaction>
</comment>
<dbReference type="Gene3D" id="2.60.40.10">
    <property type="entry name" value="Immunoglobulins"/>
    <property type="match status" value="2"/>
</dbReference>
<dbReference type="GeneID" id="113866018"/>
<dbReference type="GO" id="GO:0009341">
    <property type="term" value="C:beta-galactosidase complex"/>
    <property type="evidence" value="ECO:0007669"/>
    <property type="project" value="InterPro"/>
</dbReference>
<dbReference type="PROSITE" id="PS00719">
    <property type="entry name" value="GLYCOSYL_HYDROL_F2_1"/>
    <property type="match status" value="1"/>
</dbReference>
<dbReference type="Gene3D" id="2.70.98.10">
    <property type="match status" value="1"/>
</dbReference>
<dbReference type="PRINTS" id="PR00132">
    <property type="entry name" value="GLHYDRLASE2"/>
</dbReference>
<dbReference type="GO" id="GO:0030246">
    <property type="term" value="F:carbohydrate binding"/>
    <property type="evidence" value="ECO:0007669"/>
    <property type="project" value="InterPro"/>
</dbReference>
<name>A0A8B8LL61_ABRPR</name>
<dbReference type="PANTHER" id="PTHR46323">
    <property type="entry name" value="BETA-GALACTOSIDASE"/>
    <property type="match status" value="1"/>
</dbReference>
<evidence type="ECO:0000256" key="1">
    <source>
        <dbReference type="ARBA" id="ARBA00001412"/>
    </source>
</evidence>
<dbReference type="PROSITE" id="PS00608">
    <property type="entry name" value="GLYCOSYL_HYDROL_F2_2"/>
    <property type="match status" value="1"/>
</dbReference>
<dbReference type="Pfam" id="PF02836">
    <property type="entry name" value="Glyco_hydro_2_C"/>
    <property type="match status" value="1"/>
</dbReference>
<dbReference type="SUPFAM" id="SSF49785">
    <property type="entry name" value="Galactose-binding domain-like"/>
    <property type="match status" value="1"/>
</dbReference>
<dbReference type="InterPro" id="IPR006103">
    <property type="entry name" value="Glyco_hydro_2_cat"/>
</dbReference>
<dbReference type="SMART" id="SM01038">
    <property type="entry name" value="Bgal_small_N"/>
    <property type="match status" value="1"/>
</dbReference>
<organism evidence="9 10">
    <name type="scientific">Abrus precatorius</name>
    <name type="common">Indian licorice</name>
    <name type="synonym">Glycine abrus</name>
    <dbReference type="NCBI Taxonomy" id="3816"/>
    <lineage>
        <taxon>Eukaryota</taxon>
        <taxon>Viridiplantae</taxon>
        <taxon>Streptophyta</taxon>
        <taxon>Embryophyta</taxon>
        <taxon>Tracheophyta</taxon>
        <taxon>Spermatophyta</taxon>
        <taxon>Magnoliopsida</taxon>
        <taxon>eudicotyledons</taxon>
        <taxon>Gunneridae</taxon>
        <taxon>Pentapetalae</taxon>
        <taxon>rosids</taxon>
        <taxon>fabids</taxon>
        <taxon>Fabales</taxon>
        <taxon>Fabaceae</taxon>
        <taxon>Papilionoideae</taxon>
        <taxon>50 kb inversion clade</taxon>
        <taxon>NPAAA clade</taxon>
        <taxon>indigoferoid/millettioid clade</taxon>
        <taxon>Abreae</taxon>
        <taxon>Abrus</taxon>
    </lineage>
</organism>
<keyword evidence="4 7" id="KW-0378">Hydrolase</keyword>
<dbReference type="GO" id="GO:0005990">
    <property type="term" value="P:lactose catabolic process"/>
    <property type="evidence" value="ECO:0007669"/>
    <property type="project" value="TreeGrafter"/>
</dbReference>
<dbReference type="Gene3D" id="3.20.20.80">
    <property type="entry name" value="Glycosidases"/>
    <property type="match status" value="1"/>
</dbReference>
<dbReference type="InterPro" id="IPR006104">
    <property type="entry name" value="Glyco_hydro_2_N"/>
</dbReference>
<evidence type="ECO:0000259" key="8">
    <source>
        <dbReference type="SMART" id="SM01038"/>
    </source>
</evidence>
<dbReference type="InterPro" id="IPR011013">
    <property type="entry name" value="Gal_mutarotase_sf_dom"/>
</dbReference>
<evidence type="ECO:0000256" key="6">
    <source>
        <dbReference type="ARBA" id="ARBA00032230"/>
    </source>
</evidence>
<dbReference type="AlphaFoldDB" id="A0A8B8LL61"/>
<dbReference type="RefSeq" id="XP_027356697.1">
    <property type="nucleotide sequence ID" value="XM_027500896.1"/>
</dbReference>
<keyword evidence="9" id="KW-1185">Reference proteome</keyword>
<dbReference type="Pfam" id="PF02837">
    <property type="entry name" value="Glyco_hydro_2_N"/>
    <property type="match status" value="1"/>
</dbReference>
<gene>
    <name evidence="10" type="primary">LOC113866018</name>
</gene>
<evidence type="ECO:0000256" key="5">
    <source>
        <dbReference type="ARBA" id="ARBA00023295"/>
    </source>
</evidence>
<dbReference type="OrthoDB" id="408320at2759"/>
<keyword evidence="5 7" id="KW-0326">Glycosidase</keyword>